<accession>A0A401QRJ5</accession>
<evidence type="ECO:0000313" key="3">
    <source>
        <dbReference type="EMBL" id="GCB88026.1"/>
    </source>
</evidence>
<evidence type="ECO:0000256" key="1">
    <source>
        <dbReference type="SAM" id="MobiDB-lite"/>
    </source>
</evidence>
<sequence length="260" mass="27148">MALNLQDQATRRMRRLVIALVGVVVILGALIVGLIAGNSSSKPDGGQGDGSAHRPPASANPAPTETAGGGDDTGYVAPAKWVKLPDGGKKVDGFPVQFPHTEEGAMAMLVSSSRNAFSWDAQHVEKNIRTYMVDSSREQMASAAAQGAQGVREHTGMPGTGPLPKGATLTAWPIGVQWTAKGADHVTGFVLVRLTTVPGTGQKAKTELIALPGDAVWQGGDWRIQPTSPNDTPTAPEPADLGADAFNVNGWMAIQEGDRR</sequence>
<feature type="region of interest" description="Disordered" evidence="1">
    <location>
        <begin position="222"/>
        <end position="243"/>
    </location>
</feature>
<feature type="region of interest" description="Disordered" evidence="1">
    <location>
        <begin position="41"/>
        <end position="74"/>
    </location>
</feature>
<name>A0A401QRJ5_STRNR</name>
<dbReference type="RefSeq" id="WP_016571984.1">
    <property type="nucleotide sequence ID" value="NC_006571.1"/>
</dbReference>
<proteinExistence type="predicted"/>
<comment type="caution">
    <text evidence="3">The sequence shown here is derived from an EMBL/GenBank/DDBJ whole genome shotgun (WGS) entry which is preliminary data.</text>
</comment>
<feature type="transmembrane region" description="Helical" evidence="2">
    <location>
        <begin position="16"/>
        <end position="37"/>
    </location>
</feature>
<keyword evidence="2" id="KW-0472">Membrane</keyword>
<evidence type="ECO:0000313" key="4">
    <source>
        <dbReference type="Proteomes" id="UP000288351"/>
    </source>
</evidence>
<reference evidence="3 4" key="1">
    <citation type="journal article" date="2019" name="Microbiol. Resour. Announc.">
        <title>Draft Genome Sequence of the Most Traditional epsilon-Poly-l-Lysine Producer, Streptomyces albulus NBRC14147.</title>
        <authorList>
            <person name="Yamanaka K."/>
            <person name="Hamano Y."/>
        </authorList>
    </citation>
    <scope>NUCLEOTIDE SEQUENCE [LARGE SCALE GENOMIC DNA]</scope>
    <source>
        <strain evidence="3 4">NBRC 14147</strain>
    </source>
</reference>
<keyword evidence="2" id="KW-0812">Transmembrane</keyword>
<evidence type="ECO:0000256" key="2">
    <source>
        <dbReference type="SAM" id="Phobius"/>
    </source>
</evidence>
<organism evidence="3 4">
    <name type="scientific">Streptomyces noursei</name>
    <name type="common">Streptomyces albulus</name>
    <dbReference type="NCBI Taxonomy" id="1971"/>
    <lineage>
        <taxon>Bacteria</taxon>
        <taxon>Bacillati</taxon>
        <taxon>Actinomycetota</taxon>
        <taxon>Actinomycetes</taxon>
        <taxon>Kitasatosporales</taxon>
        <taxon>Streptomycetaceae</taxon>
        <taxon>Streptomyces</taxon>
    </lineage>
</organism>
<keyword evidence="2" id="KW-1133">Transmembrane helix</keyword>
<gene>
    <name evidence="3" type="ORF">SALB_00695</name>
</gene>
<protein>
    <submittedName>
        <fullName evidence="3">Uncharacterized protein</fullName>
    </submittedName>
</protein>
<dbReference type="Proteomes" id="UP000288351">
    <property type="component" value="Unassembled WGS sequence"/>
</dbReference>
<dbReference type="EMBL" id="BHXC01000005">
    <property type="protein sequence ID" value="GCB88026.1"/>
    <property type="molecule type" value="Genomic_DNA"/>
</dbReference>
<dbReference type="AlphaFoldDB" id="A0A401QRJ5"/>